<proteinExistence type="predicted"/>
<dbReference type="EMBL" id="CP165734">
    <property type="protein sequence ID" value="XDV60703.1"/>
    <property type="molecule type" value="Genomic_DNA"/>
</dbReference>
<accession>A0AB39XS47</accession>
<dbReference type="AlphaFoldDB" id="A0AB39XS47"/>
<evidence type="ECO:0000313" key="2">
    <source>
        <dbReference type="EMBL" id="XDV60703.1"/>
    </source>
</evidence>
<sequence length="88" mass="10043">MAHLLAFARSPSSCGVANTEAGEKDQDHDQDWRHWEVFSFTERFVLPDIAFSWCSCVDMMMSTADFLVRLEKSWAAICLRSDHPFAVS</sequence>
<organism evidence="2">
    <name type="scientific">Bradyrhizobium sp. LLZ17</name>
    <dbReference type="NCBI Taxonomy" id="3239388"/>
    <lineage>
        <taxon>Bacteria</taxon>
        <taxon>Pseudomonadati</taxon>
        <taxon>Pseudomonadota</taxon>
        <taxon>Alphaproteobacteria</taxon>
        <taxon>Hyphomicrobiales</taxon>
        <taxon>Nitrobacteraceae</taxon>
        <taxon>Bradyrhizobium</taxon>
    </lineage>
</organism>
<evidence type="ECO:0008006" key="3">
    <source>
        <dbReference type="Google" id="ProtNLM"/>
    </source>
</evidence>
<dbReference type="RefSeq" id="WP_369726054.1">
    <property type="nucleotide sequence ID" value="NZ_CP165734.1"/>
</dbReference>
<reference evidence="2" key="1">
    <citation type="submission" date="2024-08" db="EMBL/GenBank/DDBJ databases">
        <authorList>
            <person name="Chaddad Z."/>
            <person name="Lamrabet M."/>
            <person name="Bouhnik O."/>
            <person name="Alami S."/>
            <person name="Wipf D."/>
            <person name="Courty P.E."/>
            <person name="Missbah El Idrissi M."/>
        </authorList>
    </citation>
    <scope>NUCLEOTIDE SEQUENCE</scope>
    <source>
        <strain evidence="2">LLZ17</strain>
    </source>
</reference>
<evidence type="ECO:0000256" key="1">
    <source>
        <dbReference type="SAM" id="MobiDB-lite"/>
    </source>
</evidence>
<feature type="region of interest" description="Disordered" evidence="1">
    <location>
        <begin position="1"/>
        <end position="28"/>
    </location>
</feature>
<gene>
    <name evidence="2" type="ORF">AB8Z38_16035</name>
</gene>
<protein>
    <recommendedName>
        <fullName evidence="3">Secreted protein</fullName>
    </recommendedName>
</protein>
<name>A0AB39XS47_9BRAD</name>